<evidence type="ECO:0000313" key="2">
    <source>
        <dbReference type="EMBL" id="PWK46428.1"/>
    </source>
</evidence>
<sequence length="86" mass="9747">MLYLIVGIVLGAAFHEFWHELFQKCRNKVNQWTAGDNVKNDSYKKDNANKESANKESTKKDGDVMEGEVVEPETESSTQQKQAPQS</sequence>
<proteinExistence type="predicted"/>
<feature type="region of interest" description="Disordered" evidence="1">
    <location>
        <begin position="33"/>
        <end position="86"/>
    </location>
</feature>
<dbReference type="AlphaFoldDB" id="A0A316FC28"/>
<dbReference type="OrthoDB" id="9992932at2"/>
<name>A0A316FC28_9GAMM</name>
<dbReference type="RefSeq" id="WP_109764862.1">
    <property type="nucleotide sequence ID" value="NZ_QGGU01000013.1"/>
</dbReference>
<accession>A0A316FC28</accession>
<feature type="compositionally biased region" description="Acidic residues" evidence="1">
    <location>
        <begin position="64"/>
        <end position="74"/>
    </location>
</feature>
<dbReference type="Proteomes" id="UP000245790">
    <property type="component" value="Unassembled WGS sequence"/>
</dbReference>
<dbReference type="EMBL" id="QGGU01000013">
    <property type="protein sequence ID" value="PWK46428.1"/>
    <property type="molecule type" value="Genomic_DNA"/>
</dbReference>
<gene>
    <name evidence="2" type="ORF">C8D97_113113</name>
</gene>
<evidence type="ECO:0000256" key="1">
    <source>
        <dbReference type="SAM" id="MobiDB-lite"/>
    </source>
</evidence>
<keyword evidence="3" id="KW-1185">Reference proteome</keyword>
<feature type="compositionally biased region" description="Basic and acidic residues" evidence="1">
    <location>
        <begin position="38"/>
        <end position="63"/>
    </location>
</feature>
<evidence type="ECO:0000313" key="3">
    <source>
        <dbReference type="Proteomes" id="UP000245790"/>
    </source>
</evidence>
<comment type="caution">
    <text evidence="2">The sequence shown here is derived from an EMBL/GenBank/DDBJ whole genome shotgun (WGS) entry which is preliminary data.</text>
</comment>
<feature type="compositionally biased region" description="Polar residues" evidence="1">
    <location>
        <begin position="75"/>
        <end position="86"/>
    </location>
</feature>
<protein>
    <submittedName>
        <fullName evidence="2">Uncharacterized protein</fullName>
    </submittedName>
</protein>
<reference evidence="2 3" key="1">
    <citation type="submission" date="2018-05" db="EMBL/GenBank/DDBJ databases">
        <title>Genomic Encyclopedia of Type Strains, Phase IV (KMG-IV): sequencing the most valuable type-strain genomes for metagenomic binning, comparative biology and taxonomic classification.</title>
        <authorList>
            <person name="Goeker M."/>
        </authorList>
    </citation>
    <scope>NUCLEOTIDE SEQUENCE [LARGE SCALE GENOMIC DNA]</scope>
    <source>
        <strain evidence="2 3">DSM 25350</strain>
    </source>
</reference>
<organism evidence="2 3">
    <name type="scientific">Pleionea mediterranea</name>
    <dbReference type="NCBI Taxonomy" id="523701"/>
    <lineage>
        <taxon>Bacteria</taxon>
        <taxon>Pseudomonadati</taxon>
        <taxon>Pseudomonadota</taxon>
        <taxon>Gammaproteobacteria</taxon>
        <taxon>Oceanospirillales</taxon>
        <taxon>Pleioneaceae</taxon>
        <taxon>Pleionea</taxon>
    </lineage>
</organism>